<evidence type="ECO:0000313" key="3">
    <source>
        <dbReference type="Proteomes" id="UP001331515"/>
    </source>
</evidence>
<sequence length="96" mass="10570">MSALKKVLPGILKKHCCIIPDRNTGVKRLLMKLKSREIYSGVRRSQRSGRKSRDVKVGTPSPSTLSSVPLTPALLLCSPRSTAEAHPLNCYKSLQL</sequence>
<evidence type="ECO:0000256" key="1">
    <source>
        <dbReference type="SAM" id="MobiDB-lite"/>
    </source>
</evidence>
<protein>
    <submittedName>
        <fullName evidence="2">Uncharacterized protein</fullName>
    </submittedName>
</protein>
<reference evidence="2 3" key="1">
    <citation type="journal article" date="2023" name="Mol. Biol. Evol.">
        <title>Genomics of Secondarily Temperate Adaptation in the Only Non-Antarctic Icefish.</title>
        <authorList>
            <person name="Rivera-Colon A.G."/>
            <person name="Rayamajhi N."/>
            <person name="Minhas B.F."/>
            <person name="Madrigal G."/>
            <person name="Bilyk K.T."/>
            <person name="Yoon V."/>
            <person name="Hune M."/>
            <person name="Gregory S."/>
            <person name="Cheng C.H.C."/>
            <person name="Catchen J.M."/>
        </authorList>
    </citation>
    <scope>NUCLEOTIDE SEQUENCE [LARGE SCALE GENOMIC DNA]</scope>
    <source>
        <tissue evidence="2">White muscle</tissue>
    </source>
</reference>
<organism evidence="2 3">
    <name type="scientific">Champsocephalus gunnari</name>
    <name type="common">Mackerel icefish</name>
    <dbReference type="NCBI Taxonomy" id="52237"/>
    <lineage>
        <taxon>Eukaryota</taxon>
        <taxon>Metazoa</taxon>
        <taxon>Chordata</taxon>
        <taxon>Craniata</taxon>
        <taxon>Vertebrata</taxon>
        <taxon>Euteleostomi</taxon>
        <taxon>Actinopterygii</taxon>
        <taxon>Neopterygii</taxon>
        <taxon>Teleostei</taxon>
        <taxon>Neoteleostei</taxon>
        <taxon>Acanthomorphata</taxon>
        <taxon>Eupercaria</taxon>
        <taxon>Perciformes</taxon>
        <taxon>Notothenioidei</taxon>
        <taxon>Channichthyidae</taxon>
        <taxon>Champsocephalus</taxon>
    </lineage>
</organism>
<proteinExistence type="predicted"/>
<feature type="region of interest" description="Disordered" evidence="1">
    <location>
        <begin position="41"/>
        <end position="66"/>
    </location>
</feature>
<keyword evidence="3" id="KW-1185">Reference proteome</keyword>
<dbReference type="EMBL" id="JAURVH010001526">
    <property type="protein sequence ID" value="KAK5916549.1"/>
    <property type="molecule type" value="Genomic_DNA"/>
</dbReference>
<name>A0AAN8HHH6_CHAGU</name>
<comment type="caution">
    <text evidence="2">The sequence shown here is derived from an EMBL/GenBank/DDBJ whole genome shotgun (WGS) entry which is preliminary data.</text>
</comment>
<accession>A0AAN8HHH6</accession>
<dbReference type="AlphaFoldDB" id="A0AAN8HHH6"/>
<dbReference type="Proteomes" id="UP001331515">
    <property type="component" value="Unassembled WGS sequence"/>
</dbReference>
<evidence type="ECO:0000313" key="2">
    <source>
        <dbReference type="EMBL" id="KAK5916549.1"/>
    </source>
</evidence>
<gene>
    <name evidence="2" type="ORF">CgunFtcFv8_011522</name>
</gene>